<name>A0A9P5C5K4_9PLEO</name>
<evidence type="ECO:0000313" key="3">
    <source>
        <dbReference type="Proteomes" id="UP000758155"/>
    </source>
</evidence>
<dbReference type="OrthoDB" id="3438274at2759"/>
<comment type="caution">
    <text evidence="2">The sequence shown here is derived from an EMBL/GenBank/DDBJ whole genome shotgun (WGS) entry which is preliminary data.</text>
</comment>
<reference evidence="2" key="1">
    <citation type="submission" date="2019-04" db="EMBL/GenBank/DDBJ databases">
        <title>Sequencing of skin fungus with MAO and IRED activity.</title>
        <authorList>
            <person name="Marsaioli A.J."/>
            <person name="Bonatto J.M.C."/>
            <person name="Reis Junior O."/>
        </authorList>
    </citation>
    <scope>NUCLEOTIDE SEQUENCE</scope>
    <source>
        <strain evidence="2">28M1</strain>
    </source>
</reference>
<gene>
    <name evidence="2" type="ORF">E8E12_011701</name>
</gene>
<evidence type="ECO:0000256" key="1">
    <source>
        <dbReference type="SAM" id="MobiDB-lite"/>
    </source>
</evidence>
<dbReference type="EMBL" id="SWKV01000001">
    <property type="protein sequence ID" value="KAF3048336.1"/>
    <property type="molecule type" value="Genomic_DNA"/>
</dbReference>
<feature type="compositionally biased region" description="Basic and acidic residues" evidence="1">
    <location>
        <begin position="173"/>
        <end position="184"/>
    </location>
</feature>
<feature type="region of interest" description="Disordered" evidence="1">
    <location>
        <begin position="156"/>
        <end position="184"/>
    </location>
</feature>
<dbReference type="Proteomes" id="UP000758155">
    <property type="component" value="Unassembled WGS sequence"/>
</dbReference>
<feature type="compositionally biased region" description="Basic and acidic residues" evidence="1">
    <location>
        <begin position="156"/>
        <end position="165"/>
    </location>
</feature>
<proteinExistence type="predicted"/>
<organism evidence="2 3">
    <name type="scientific">Didymella heteroderae</name>
    <dbReference type="NCBI Taxonomy" id="1769908"/>
    <lineage>
        <taxon>Eukaryota</taxon>
        <taxon>Fungi</taxon>
        <taxon>Dikarya</taxon>
        <taxon>Ascomycota</taxon>
        <taxon>Pezizomycotina</taxon>
        <taxon>Dothideomycetes</taxon>
        <taxon>Pleosporomycetidae</taxon>
        <taxon>Pleosporales</taxon>
        <taxon>Pleosporineae</taxon>
        <taxon>Didymellaceae</taxon>
        <taxon>Didymella</taxon>
    </lineage>
</organism>
<sequence length="238" mass="26297">MTNEVDTFKRARELKAFALQNIPILHSGPTSLGQTATQDTENTLIATLRSSGAPWGDIVAQLNTRRVAVEEAPTWTEAAVYSRFILANSAIATPAKEVGFEPSDYAHLKNAGSGREGTSKAGKKRVKDFQNATELSANIRKAATIEGAETDNVEKNEVTVKDKGKGKVKGKSKGKDEVRRKGESEEEVVKMEEGMVEILMRAVAKVERNFWVFVADEVERECGKYIEPKELEKVFHEI</sequence>
<dbReference type="AlphaFoldDB" id="A0A9P5C5K4"/>
<keyword evidence="3" id="KW-1185">Reference proteome</keyword>
<accession>A0A9P5C5K4</accession>
<evidence type="ECO:0000313" key="2">
    <source>
        <dbReference type="EMBL" id="KAF3048336.1"/>
    </source>
</evidence>
<protein>
    <submittedName>
        <fullName evidence="2">Uncharacterized protein</fullName>
    </submittedName>
</protein>